<dbReference type="PANTHER" id="PTHR10910:SF58">
    <property type="entry name" value="DOUBLE-STRANDED RNA-SPECIFIC EDITASE 1"/>
    <property type="match status" value="1"/>
</dbReference>
<dbReference type="Pfam" id="PF02137">
    <property type="entry name" value="A_deamin"/>
    <property type="match status" value="1"/>
</dbReference>
<dbReference type="Ensembl" id="ENSABRT00000024612.1">
    <property type="protein sequence ID" value="ENSABRP00000017341.1"/>
    <property type="gene ID" value="ENSABRG00000015106.1"/>
</dbReference>
<dbReference type="GO" id="GO:0008251">
    <property type="term" value="F:tRNA-specific adenosine deaminase activity"/>
    <property type="evidence" value="ECO:0007669"/>
    <property type="project" value="TreeGrafter"/>
</dbReference>
<organism evidence="2 3">
    <name type="scientific">Anser brachyrhynchus</name>
    <name type="common">Pink-footed goose</name>
    <dbReference type="NCBI Taxonomy" id="132585"/>
    <lineage>
        <taxon>Eukaryota</taxon>
        <taxon>Metazoa</taxon>
        <taxon>Chordata</taxon>
        <taxon>Craniata</taxon>
        <taxon>Vertebrata</taxon>
        <taxon>Euteleostomi</taxon>
        <taxon>Archelosauria</taxon>
        <taxon>Archosauria</taxon>
        <taxon>Dinosauria</taxon>
        <taxon>Saurischia</taxon>
        <taxon>Theropoda</taxon>
        <taxon>Coelurosauria</taxon>
        <taxon>Aves</taxon>
        <taxon>Neognathae</taxon>
        <taxon>Galloanserae</taxon>
        <taxon>Anseriformes</taxon>
        <taxon>Anatidae</taxon>
        <taxon>Anserinae</taxon>
        <taxon>Anser</taxon>
    </lineage>
</organism>
<proteinExistence type="predicted"/>
<dbReference type="GO" id="GO:0005730">
    <property type="term" value="C:nucleolus"/>
    <property type="evidence" value="ECO:0007669"/>
    <property type="project" value="TreeGrafter"/>
</dbReference>
<accession>A0A8B9CB18</accession>
<dbReference type="GO" id="GO:0006396">
    <property type="term" value="P:RNA processing"/>
    <property type="evidence" value="ECO:0007669"/>
    <property type="project" value="InterPro"/>
</dbReference>
<dbReference type="GO" id="GO:0005737">
    <property type="term" value="C:cytoplasm"/>
    <property type="evidence" value="ECO:0007669"/>
    <property type="project" value="TreeGrafter"/>
</dbReference>
<dbReference type="PROSITE" id="PS50141">
    <property type="entry name" value="A_DEAMIN_EDITASE"/>
    <property type="match status" value="1"/>
</dbReference>
<dbReference type="AlphaFoldDB" id="A0A8B9CB18"/>
<sequence>MSVLPSQLPTVLLFSTMPYGMGHPSGISNAEARQPGKAPNFSVNWTVGDTCLEVINATTGKDEMGRASRLCKHALYSRWMRIHAKLSSSLRSKILKPNLYHETKQGATEYQTAKERLFKAFLKAGLGAWVEKPIEQDQFSLTV</sequence>
<dbReference type="GO" id="GO:0003726">
    <property type="term" value="F:double-stranded RNA adenosine deaminase activity"/>
    <property type="evidence" value="ECO:0007669"/>
    <property type="project" value="TreeGrafter"/>
</dbReference>
<dbReference type="PANTHER" id="PTHR10910">
    <property type="entry name" value="EUKARYOTE SPECIFIC DSRNA BINDING PROTEIN"/>
    <property type="match status" value="1"/>
</dbReference>
<dbReference type="GeneTree" id="ENSGT00940000155992"/>
<protein>
    <recommendedName>
        <fullName evidence="1">A to I editase domain-containing protein</fullName>
    </recommendedName>
</protein>
<feature type="domain" description="A to I editase" evidence="1">
    <location>
        <begin position="25"/>
        <end position="139"/>
    </location>
</feature>
<name>A0A8B9CB18_9AVES</name>
<evidence type="ECO:0000259" key="1">
    <source>
        <dbReference type="PROSITE" id="PS50141"/>
    </source>
</evidence>
<reference evidence="2" key="2">
    <citation type="submission" date="2025-09" db="UniProtKB">
        <authorList>
            <consortium name="Ensembl"/>
        </authorList>
    </citation>
    <scope>IDENTIFICATION</scope>
</reference>
<dbReference type="GO" id="GO:0003725">
    <property type="term" value="F:double-stranded RNA binding"/>
    <property type="evidence" value="ECO:0007669"/>
    <property type="project" value="TreeGrafter"/>
</dbReference>
<dbReference type="Proteomes" id="UP000694426">
    <property type="component" value="Unplaced"/>
</dbReference>
<dbReference type="GO" id="GO:0006382">
    <property type="term" value="P:adenosine to inosine editing"/>
    <property type="evidence" value="ECO:0007669"/>
    <property type="project" value="TreeGrafter"/>
</dbReference>
<keyword evidence="3" id="KW-1185">Reference proteome</keyword>
<reference evidence="2" key="1">
    <citation type="submission" date="2025-08" db="UniProtKB">
        <authorList>
            <consortium name="Ensembl"/>
        </authorList>
    </citation>
    <scope>IDENTIFICATION</scope>
</reference>
<dbReference type="InterPro" id="IPR002466">
    <property type="entry name" value="A_deamin"/>
</dbReference>
<evidence type="ECO:0000313" key="3">
    <source>
        <dbReference type="Proteomes" id="UP000694426"/>
    </source>
</evidence>
<evidence type="ECO:0000313" key="2">
    <source>
        <dbReference type="Ensembl" id="ENSABRP00000017341.1"/>
    </source>
</evidence>